<dbReference type="CDD" id="cd23668">
    <property type="entry name" value="GH55_beta13glucanase-like"/>
    <property type="match status" value="1"/>
</dbReference>
<dbReference type="EMBL" id="MU251246">
    <property type="protein sequence ID" value="KAG9257124.1"/>
    <property type="molecule type" value="Genomic_DNA"/>
</dbReference>
<evidence type="ECO:0000313" key="3">
    <source>
        <dbReference type="EMBL" id="KAG9257124.1"/>
    </source>
</evidence>
<dbReference type="GeneID" id="70293909"/>
<sequence length="826" mass="89989">MAQMPVDATASDFQRKKVNHQRYTQIPWWKTYTWLYIMMGLSTFLSASLLALRLFSLEAAASPAPSPQAQDGSDSSVAASDWWFANIERTGAVPFGSAGADYPVFRNVKDYGALGDGTTDDTVAINAAITDGGNRCGLGCDSSTTTPALVYFPPGTYVVSSPIVQYYYTHMIGDLQDIPTIKSTPDFAGMAVIDANPYSDQGTNWFTNQNNFFRQIRNFKIDITAQPMTTGTGIHWQVAQATSLQNIEFFMVEDSSEANVQQGIFMENGSGGFMTDLIFHGGNYGAFFGSQQFTARNLEFNNCKTAIYQIWNWIWNYHGLVVKNCGVGIDLTSGGNSQTVGSVIVQDATFSDTPVGISTLYDPGQTGTNGTLVIDNVDFSSNVPAAVKNGGTGATILEGNQVVESWIQGRAYTGSQGEAVQGPKPGPSKPAALLDDSGKMFTRSKPQYLDVPASKFVSVKAAGAVGDGQNDDTAAIQKTLDNLAEDEIAFFPHGAYIITDTVRVPANIKIVGEIWPMLMAGGNTNFQDQANPKPMLQVGQPGDVGNVEISDFMIETKGPQPGAILMEWNVEGASKGSAGLWDVHFRVGGSAGTDLQSDKCSKTPEQTTPANPECIGAFMLMHVTKSSSIYMENTWLWVSDHELDRSDFNQINIYNGRGILIESTKGAWLWGTASEHNVLYNYHLQGAQNVYMTVIQTETAYFQGNPDATVPFDTNPDFYDPDWAHCDSDRCRKTWGLRVVDSKDILFYGGGMYSFFENYTQECLDTEDCQENMVDIVNSDIKMYGVSTKASVNIISSNGEGLMTHLPDNESMFCATLAFFEMSGST</sequence>
<dbReference type="InterPro" id="IPR039279">
    <property type="entry name" value="QRT3-like"/>
</dbReference>
<dbReference type="FunFam" id="2.160.20.10:FF:000023">
    <property type="entry name" value="Exo-beta-1,3-glucanase Exg0"/>
    <property type="match status" value="1"/>
</dbReference>
<dbReference type="GO" id="GO:0004650">
    <property type="term" value="F:polygalacturonase activity"/>
    <property type="evidence" value="ECO:0007669"/>
    <property type="project" value="InterPro"/>
</dbReference>
<dbReference type="PANTHER" id="PTHR33928">
    <property type="entry name" value="POLYGALACTURONASE QRT3"/>
    <property type="match status" value="1"/>
</dbReference>
<evidence type="ECO:0000259" key="2">
    <source>
        <dbReference type="Pfam" id="PF12708"/>
    </source>
</evidence>
<dbReference type="PANTHER" id="PTHR33928:SF2">
    <property type="entry name" value="PECTATE LYASE SUPERFAMILY PROTEIN DOMAIN-CONTAINING PROTEIN-RELATED"/>
    <property type="match status" value="1"/>
</dbReference>
<gene>
    <name evidence="3" type="ORF">F5Z01DRAFT_647787</name>
</gene>
<keyword evidence="1" id="KW-0812">Transmembrane</keyword>
<keyword evidence="1" id="KW-0472">Membrane</keyword>
<accession>A0A9P7ZRT3</accession>
<keyword evidence="4" id="KW-1185">Reference proteome</keyword>
<organism evidence="3 4">
    <name type="scientific">Emericellopsis atlantica</name>
    <dbReference type="NCBI Taxonomy" id="2614577"/>
    <lineage>
        <taxon>Eukaryota</taxon>
        <taxon>Fungi</taxon>
        <taxon>Dikarya</taxon>
        <taxon>Ascomycota</taxon>
        <taxon>Pezizomycotina</taxon>
        <taxon>Sordariomycetes</taxon>
        <taxon>Hypocreomycetidae</taxon>
        <taxon>Hypocreales</taxon>
        <taxon>Bionectriaceae</taxon>
        <taxon>Emericellopsis</taxon>
    </lineage>
</organism>
<dbReference type="Gene3D" id="2.160.20.10">
    <property type="entry name" value="Single-stranded right-handed beta-helix, Pectin lyase-like"/>
    <property type="match status" value="2"/>
</dbReference>
<dbReference type="SUPFAM" id="SSF51126">
    <property type="entry name" value="Pectin lyase-like"/>
    <property type="match status" value="2"/>
</dbReference>
<dbReference type="Pfam" id="PF12708">
    <property type="entry name" value="Pect-lyase_RHGA_epim"/>
    <property type="match status" value="2"/>
</dbReference>
<feature type="domain" description="Rhamnogalacturonase A/B/Epimerase-like pectate lyase" evidence="2">
    <location>
        <begin position="105"/>
        <end position="330"/>
    </location>
</feature>
<name>A0A9P7ZRT3_9HYPO</name>
<feature type="transmembrane region" description="Helical" evidence="1">
    <location>
        <begin position="32"/>
        <end position="55"/>
    </location>
</feature>
<dbReference type="AlphaFoldDB" id="A0A9P7ZRT3"/>
<dbReference type="Proteomes" id="UP000887229">
    <property type="component" value="Unassembled WGS sequence"/>
</dbReference>
<keyword evidence="1" id="KW-1133">Transmembrane helix</keyword>
<dbReference type="OrthoDB" id="1046782at2759"/>
<dbReference type="InterPro" id="IPR012334">
    <property type="entry name" value="Pectin_lyas_fold"/>
</dbReference>
<feature type="domain" description="Rhamnogalacturonase A/B/Epimerase-like pectate lyase" evidence="2">
    <location>
        <begin position="456"/>
        <end position="570"/>
    </location>
</feature>
<protein>
    <submittedName>
        <fullName evidence="3">Beta-1,3-glucanase</fullName>
    </submittedName>
</protein>
<comment type="caution">
    <text evidence="3">The sequence shown here is derived from an EMBL/GenBank/DDBJ whole genome shotgun (WGS) entry which is preliminary data.</text>
</comment>
<dbReference type="RefSeq" id="XP_046121048.1">
    <property type="nucleotide sequence ID" value="XM_046263006.1"/>
</dbReference>
<evidence type="ECO:0000256" key="1">
    <source>
        <dbReference type="SAM" id="Phobius"/>
    </source>
</evidence>
<dbReference type="InterPro" id="IPR024535">
    <property type="entry name" value="RHGA/B-epi-like_pectate_lyase"/>
</dbReference>
<dbReference type="InterPro" id="IPR011050">
    <property type="entry name" value="Pectin_lyase_fold/virulence"/>
</dbReference>
<evidence type="ECO:0000313" key="4">
    <source>
        <dbReference type="Proteomes" id="UP000887229"/>
    </source>
</evidence>
<reference evidence="3" key="1">
    <citation type="journal article" date="2021" name="IMA Fungus">
        <title>Genomic characterization of three marine fungi, including Emericellopsis atlantica sp. nov. with signatures of a generalist lifestyle and marine biomass degradation.</title>
        <authorList>
            <person name="Hagestad O.C."/>
            <person name="Hou L."/>
            <person name="Andersen J.H."/>
            <person name="Hansen E.H."/>
            <person name="Altermark B."/>
            <person name="Li C."/>
            <person name="Kuhnert E."/>
            <person name="Cox R.J."/>
            <person name="Crous P.W."/>
            <person name="Spatafora J.W."/>
            <person name="Lail K."/>
            <person name="Amirebrahimi M."/>
            <person name="Lipzen A."/>
            <person name="Pangilinan J."/>
            <person name="Andreopoulos W."/>
            <person name="Hayes R.D."/>
            <person name="Ng V."/>
            <person name="Grigoriev I.V."/>
            <person name="Jackson S.A."/>
            <person name="Sutton T.D.S."/>
            <person name="Dobson A.D.W."/>
            <person name="Rama T."/>
        </authorList>
    </citation>
    <scope>NUCLEOTIDE SEQUENCE</scope>
    <source>
        <strain evidence="3">TS7</strain>
    </source>
</reference>
<proteinExistence type="predicted"/>